<sequence>MSDTVSDSVMRAVETASARIAPAWPLDRLIAVNPWWGYVDRPIDEAAAELAALSGARLTMPRSWFRARYASSALTDAHLVRALEELGSSLSLNDVRSALQFDAPTLPVGLLVTDLVDATRETQRHAAWRDFVVEHVSHACGAWFGDGQAAWSADRDGGLYGLWSDMGQRDAGVRLLMGLPGFRRAVAALPQEPQQLIACAVDELAVPSALQAAYFTALLQSVSGWAAACAFQRWDARLAGGDDDQIVHLLATRLAWELVLYRTSGAPGLAQRWTDARREWVGLADAVRVAQSVDWVLQRALELAYQEPLAGQLAGPRHAASTTPSVQAVFCIDVRSEVMRRALEAAQPTAQTLGFAGFFGMPIAYQAAEGVLRPQLPGLLSPALAVADSGARVSAVQRERSDGAALAGAWTSFAGSAASTFTAVEATGLGAAVSLLRMTFAPTAPALDPLRDALATSDSPLSPRLGASIADGHVPTLAERTQLAANALRGMSLTRDFARLVALVGHGAATCNNPQAAGLACGACGGQSGEVNARVAAALLNDADVRDALLAHDIRIPGTTHFVPALHDTVTDTVSLFDLADVPATHRDDVIAFERALAEAGRLARRERAPRLGLAHADDDALLGALRRRAADWSEVRPEWGLARNAAFVVAPRERTRGLVLDGRSFLHEYRWQDDIGFAVLTLILTAPMVVTNWINLQYYASTVDPVRYGSGDKVLHNVVGGNVGVVEGAGGDLRIGLALQSVHDGADWVHEPLRLSVFVEAPAAAIDGIISAHAVVRQLVTNGWLYLYRIDPFDGQIYARRAHDWQLVRARS</sequence>
<keyword evidence="2 6" id="KW-1003">Cell membrane</keyword>
<feature type="binding site" evidence="6">
    <location>
        <position position="506"/>
    </location>
    <ligand>
        <name>Zn(2+)</name>
        <dbReference type="ChEBI" id="CHEBI:29105"/>
    </ligand>
</feature>
<dbReference type="PANTHER" id="PTHR38344:SF1">
    <property type="entry name" value="INORGANIC CARBON TRANSPORTER SUBUNIT DABA-RELATED"/>
    <property type="match status" value="1"/>
</dbReference>
<keyword evidence="8" id="KW-1185">Reference proteome</keyword>
<evidence type="ECO:0000313" key="8">
    <source>
        <dbReference type="Proteomes" id="UP000500938"/>
    </source>
</evidence>
<evidence type="ECO:0000256" key="6">
    <source>
        <dbReference type="HAMAP-Rule" id="MF_01871"/>
    </source>
</evidence>
<reference evidence="7 8" key="1">
    <citation type="submission" date="2020-05" db="EMBL/GenBank/DDBJ databases">
        <title>Complete genome sequence of Gemmatimonas greenlandica TET16.</title>
        <authorList>
            <person name="Zeng Y."/>
        </authorList>
    </citation>
    <scope>NUCLEOTIDE SEQUENCE [LARGE SCALE GENOMIC DNA]</scope>
    <source>
        <strain evidence="7 8">TET16</strain>
    </source>
</reference>
<organism evidence="7 8">
    <name type="scientific">Gemmatimonas groenlandica</name>
    <dbReference type="NCBI Taxonomy" id="2732249"/>
    <lineage>
        <taxon>Bacteria</taxon>
        <taxon>Pseudomonadati</taxon>
        <taxon>Gemmatimonadota</taxon>
        <taxon>Gemmatimonadia</taxon>
        <taxon>Gemmatimonadales</taxon>
        <taxon>Gemmatimonadaceae</taxon>
        <taxon>Gemmatimonas</taxon>
    </lineage>
</organism>
<feature type="binding site" evidence="6">
    <location>
        <position position="521"/>
    </location>
    <ligand>
        <name>Zn(2+)</name>
        <dbReference type="ChEBI" id="CHEBI:29105"/>
    </ligand>
</feature>
<keyword evidence="1 6" id="KW-0813">Transport</keyword>
<feature type="binding site" evidence="6">
    <location>
        <position position="331"/>
    </location>
    <ligand>
        <name>Zn(2+)</name>
        <dbReference type="ChEBI" id="CHEBI:29105"/>
    </ligand>
</feature>
<comment type="cofactor">
    <cofactor evidence="6">
        <name>Zn(2+)</name>
        <dbReference type="ChEBI" id="CHEBI:29105"/>
    </cofactor>
</comment>
<dbReference type="HAMAP" id="MF_01871">
    <property type="entry name" value="DabA"/>
    <property type="match status" value="1"/>
</dbReference>
<dbReference type="AlphaFoldDB" id="A0A6M4ISS7"/>
<dbReference type="RefSeq" id="WP_171226581.1">
    <property type="nucleotide sequence ID" value="NZ_CP053085.1"/>
</dbReference>
<evidence type="ECO:0000256" key="4">
    <source>
        <dbReference type="ARBA" id="ARBA00022833"/>
    </source>
</evidence>
<comment type="subcellular location">
    <subcellularLocation>
        <location evidence="6">Cell membrane</location>
        <topology evidence="6">Peripheral membrane protein</topology>
    </subcellularLocation>
</comment>
<comment type="function">
    <text evidence="6">Part of an energy-coupled inorganic carbon pump.</text>
</comment>
<accession>A0A6M4ISS7</accession>
<comment type="subunit">
    <text evidence="6">Forms a complex with DabB.</text>
</comment>
<keyword evidence="4 6" id="KW-0862">Zinc</keyword>
<dbReference type="GO" id="GO:0008270">
    <property type="term" value="F:zinc ion binding"/>
    <property type="evidence" value="ECO:0007669"/>
    <property type="project" value="UniProtKB-UniRule"/>
</dbReference>
<evidence type="ECO:0000256" key="5">
    <source>
        <dbReference type="ARBA" id="ARBA00023136"/>
    </source>
</evidence>
<dbReference type="PANTHER" id="PTHR38344">
    <property type="entry name" value="UPF0753 PROTEIN AQ_863"/>
    <property type="match status" value="1"/>
</dbReference>
<comment type="similarity">
    <text evidence="6">Belongs to the inorganic carbon transporter (TC 9.A.2) DabA family.</text>
</comment>
<dbReference type="Pfam" id="PF10070">
    <property type="entry name" value="DabA"/>
    <property type="match status" value="1"/>
</dbReference>
<keyword evidence="3 6" id="KW-0479">Metal-binding</keyword>
<dbReference type="GO" id="GO:0005886">
    <property type="term" value="C:plasma membrane"/>
    <property type="evidence" value="ECO:0007669"/>
    <property type="project" value="UniProtKB-SubCell"/>
</dbReference>
<evidence type="ECO:0000256" key="1">
    <source>
        <dbReference type="ARBA" id="ARBA00022448"/>
    </source>
</evidence>
<gene>
    <name evidence="6" type="primary">dabA</name>
    <name evidence="7" type="ORF">HKW67_17300</name>
</gene>
<dbReference type="EMBL" id="CP053085">
    <property type="protein sequence ID" value="QJR37148.1"/>
    <property type="molecule type" value="Genomic_DNA"/>
</dbReference>
<evidence type="ECO:0000256" key="3">
    <source>
        <dbReference type="ARBA" id="ARBA00022723"/>
    </source>
</evidence>
<evidence type="ECO:0000256" key="2">
    <source>
        <dbReference type="ARBA" id="ARBA00022475"/>
    </source>
</evidence>
<protein>
    <recommendedName>
        <fullName evidence="6">Probable inorganic carbon transporter subunit DabA</fullName>
    </recommendedName>
</protein>
<dbReference type="InterPro" id="IPR018752">
    <property type="entry name" value="DabA"/>
</dbReference>
<keyword evidence="5 6" id="KW-0472">Membrane</keyword>
<dbReference type="Proteomes" id="UP000500938">
    <property type="component" value="Chromosome"/>
</dbReference>
<evidence type="ECO:0000313" key="7">
    <source>
        <dbReference type="EMBL" id="QJR37148.1"/>
    </source>
</evidence>
<name>A0A6M4ISS7_9BACT</name>
<proteinExistence type="inferred from homology"/>
<feature type="binding site" evidence="6">
    <location>
        <position position="333"/>
    </location>
    <ligand>
        <name>Zn(2+)</name>
        <dbReference type="ChEBI" id="CHEBI:29105"/>
    </ligand>
</feature>
<dbReference type="KEGG" id="ggr:HKW67_17300"/>